<reference evidence="9" key="1">
    <citation type="submission" date="2020-05" db="EMBL/GenBank/DDBJ databases">
        <authorList>
            <person name="Chiriac C."/>
            <person name="Salcher M."/>
            <person name="Ghai R."/>
            <person name="Kavagutti S V."/>
        </authorList>
    </citation>
    <scope>NUCLEOTIDE SEQUENCE</scope>
</reference>
<feature type="transmembrane region" description="Helical" evidence="7">
    <location>
        <begin position="24"/>
        <end position="44"/>
    </location>
</feature>
<dbReference type="EMBL" id="CAEZZB010000085">
    <property type="protein sequence ID" value="CAB4749001.1"/>
    <property type="molecule type" value="Genomic_DNA"/>
</dbReference>
<feature type="transmembrane region" description="Helical" evidence="7">
    <location>
        <begin position="148"/>
        <end position="167"/>
    </location>
</feature>
<evidence type="ECO:0000256" key="3">
    <source>
        <dbReference type="ARBA" id="ARBA00022475"/>
    </source>
</evidence>
<dbReference type="AlphaFoldDB" id="A0A6J6FPE8"/>
<dbReference type="SUPFAM" id="SSF161098">
    <property type="entry name" value="MetI-like"/>
    <property type="match status" value="1"/>
</dbReference>
<evidence type="ECO:0000256" key="5">
    <source>
        <dbReference type="ARBA" id="ARBA00022989"/>
    </source>
</evidence>
<evidence type="ECO:0000313" key="10">
    <source>
        <dbReference type="EMBL" id="CAB4749001.1"/>
    </source>
</evidence>
<dbReference type="PANTHER" id="PTHR43386:SF25">
    <property type="entry name" value="PEPTIDE ABC TRANSPORTER PERMEASE PROTEIN"/>
    <property type="match status" value="1"/>
</dbReference>
<evidence type="ECO:0000256" key="6">
    <source>
        <dbReference type="ARBA" id="ARBA00023136"/>
    </source>
</evidence>
<evidence type="ECO:0000259" key="8">
    <source>
        <dbReference type="PROSITE" id="PS50928"/>
    </source>
</evidence>
<gene>
    <name evidence="9" type="ORF">UFOPK1795_00590</name>
    <name evidence="10" type="ORF">UFOPK2816_00728</name>
</gene>
<dbReference type="InterPro" id="IPR035906">
    <property type="entry name" value="MetI-like_sf"/>
</dbReference>
<feature type="domain" description="ABC transmembrane type-1" evidence="8">
    <location>
        <begin position="84"/>
        <end position="273"/>
    </location>
</feature>
<comment type="subcellular location">
    <subcellularLocation>
        <location evidence="1">Cell membrane</location>
        <topology evidence="1">Multi-pass membrane protein</topology>
    </subcellularLocation>
</comment>
<proteinExistence type="predicted"/>
<dbReference type="PROSITE" id="PS50928">
    <property type="entry name" value="ABC_TM1"/>
    <property type="match status" value="1"/>
</dbReference>
<evidence type="ECO:0000256" key="7">
    <source>
        <dbReference type="SAM" id="Phobius"/>
    </source>
</evidence>
<feature type="transmembrane region" description="Helical" evidence="7">
    <location>
        <begin position="197"/>
        <end position="219"/>
    </location>
</feature>
<keyword evidence="4 7" id="KW-0812">Transmembrane</keyword>
<sequence>MKTSDITQSVPNIRVRSAMKSPQLILGVGLTGFVLIVTFISFFWTPWDPIGIDVESRLLPPNSSHWFGTDRLGRDLLSQIMVGSQNTLYVTLVSTLIGVVFGTSLGLAAAGSGRRWGAVFTRISDIGIALPSILIALVLATTLGPGRASVIVAISFWFVPVTARVVVGPARQVLALDFVEAAMTHGRSRMYILFRQVLPNIAPIVIVQTSMMFAAGILIEASLSFLGVGAQPPTTSWGKILMDSQPLVQQAPYYTLLPGAFVVITVLAFNLLGDGLAVLLDPQQSKKGVV</sequence>
<name>A0A6J6FPE8_9ZZZZ</name>
<organism evidence="9">
    <name type="scientific">freshwater metagenome</name>
    <dbReference type="NCBI Taxonomy" id="449393"/>
    <lineage>
        <taxon>unclassified sequences</taxon>
        <taxon>metagenomes</taxon>
        <taxon>ecological metagenomes</taxon>
    </lineage>
</organism>
<dbReference type="GO" id="GO:0055085">
    <property type="term" value="P:transmembrane transport"/>
    <property type="evidence" value="ECO:0007669"/>
    <property type="project" value="InterPro"/>
</dbReference>
<keyword evidence="3" id="KW-1003">Cell membrane</keyword>
<evidence type="ECO:0000256" key="4">
    <source>
        <dbReference type="ARBA" id="ARBA00022692"/>
    </source>
</evidence>
<dbReference type="CDD" id="cd06261">
    <property type="entry name" value="TM_PBP2"/>
    <property type="match status" value="1"/>
</dbReference>
<dbReference type="GO" id="GO:0005886">
    <property type="term" value="C:plasma membrane"/>
    <property type="evidence" value="ECO:0007669"/>
    <property type="project" value="UniProtKB-SubCell"/>
</dbReference>
<dbReference type="Gene3D" id="1.10.3720.10">
    <property type="entry name" value="MetI-like"/>
    <property type="match status" value="1"/>
</dbReference>
<dbReference type="PANTHER" id="PTHR43386">
    <property type="entry name" value="OLIGOPEPTIDE TRANSPORT SYSTEM PERMEASE PROTEIN APPC"/>
    <property type="match status" value="1"/>
</dbReference>
<feature type="transmembrane region" description="Helical" evidence="7">
    <location>
        <begin position="88"/>
        <end position="111"/>
    </location>
</feature>
<dbReference type="InterPro" id="IPR000515">
    <property type="entry name" value="MetI-like"/>
</dbReference>
<dbReference type="Pfam" id="PF00528">
    <property type="entry name" value="BPD_transp_1"/>
    <property type="match status" value="1"/>
</dbReference>
<keyword evidence="5 7" id="KW-1133">Transmembrane helix</keyword>
<dbReference type="InterPro" id="IPR050366">
    <property type="entry name" value="BP-dependent_transpt_permease"/>
</dbReference>
<evidence type="ECO:0000313" key="9">
    <source>
        <dbReference type="EMBL" id="CAB4590982.1"/>
    </source>
</evidence>
<protein>
    <submittedName>
        <fullName evidence="9">Unannotated protein</fullName>
    </submittedName>
</protein>
<evidence type="ECO:0000256" key="1">
    <source>
        <dbReference type="ARBA" id="ARBA00004651"/>
    </source>
</evidence>
<evidence type="ECO:0000256" key="2">
    <source>
        <dbReference type="ARBA" id="ARBA00022448"/>
    </source>
</evidence>
<keyword evidence="2" id="KW-0813">Transport</keyword>
<accession>A0A6J6FPE8</accession>
<feature type="transmembrane region" description="Helical" evidence="7">
    <location>
        <begin position="256"/>
        <end position="280"/>
    </location>
</feature>
<feature type="transmembrane region" description="Helical" evidence="7">
    <location>
        <begin position="123"/>
        <end position="142"/>
    </location>
</feature>
<dbReference type="EMBL" id="CAEZUG010000026">
    <property type="protein sequence ID" value="CAB4590982.1"/>
    <property type="molecule type" value="Genomic_DNA"/>
</dbReference>
<keyword evidence="6 7" id="KW-0472">Membrane</keyword>